<evidence type="ECO:0000256" key="2">
    <source>
        <dbReference type="ARBA" id="ARBA00004687"/>
    </source>
</evidence>
<keyword evidence="10 11" id="KW-0472">Membrane</keyword>
<dbReference type="InterPro" id="IPR007315">
    <property type="entry name" value="PIG-V/Gpi18"/>
</dbReference>
<dbReference type="EMBL" id="HE805491">
    <property type="protein sequence ID" value="CCH50982.1"/>
    <property type="molecule type" value="Genomic_DNA"/>
</dbReference>
<name>I7IG74_9ROSA</name>
<dbReference type="Pfam" id="PF04188">
    <property type="entry name" value="Mannosyl_trans2"/>
    <property type="match status" value="1"/>
</dbReference>
<keyword evidence="8 11" id="KW-0256">Endoplasmic reticulum</keyword>
<comment type="subcellular location">
    <subcellularLocation>
        <location evidence="1 11">Endoplasmic reticulum membrane</location>
        <topology evidence="1 11">Multi-pass membrane protein</topology>
    </subcellularLocation>
</comment>
<comment type="caution">
    <text evidence="11">Lacks conserved residue(s) required for the propagation of feature annotation.</text>
</comment>
<dbReference type="AlphaFoldDB" id="I7IG74"/>
<sequence>MVYLHARGVGFLRYFQVKQLPNFLLASPILSLALCSIVHYAKSNPENFFSLGFRATPEDKHSAAVLFSLAEYSSRSQGFTFKQPLLCDLTYYYCHCFIAYSVDICEATCALYWYYYVIFLASKESQLRAFLSKSLCLSQSLRLNLHTEGYSSIVWGVPRLNIFSCLPLCMSIVQTVGPEEATVLFFSSACFYKDQLEIRVYK</sequence>
<evidence type="ECO:0000256" key="11">
    <source>
        <dbReference type="RuleBase" id="RU363112"/>
    </source>
</evidence>
<dbReference type="PANTHER" id="PTHR12468">
    <property type="entry name" value="GPI MANNOSYLTRANSFERASE 2"/>
    <property type="match status" value="1"/>
</dbReference>
<evidence type="ECO:0000256" key="10">
    <source>
        <dbReference type="ARBA" id="ARBA00023136"/>
    </source>
</evidence>
<keyword evidence="6 11" id="KW-0808">Transferase</keyword>
<evidence type="ECO:0000256" key="7">
    <source>
        <dbReference type="ARBA" id="ARBA00022692"/>
    </source>
</evidence>
<dbReference type="GO" id="GO:0004376">
    <property type="term" value="F:GPI mannosyltransferase activity"/>
    <property type="evidence" value="ECO:0007669"/>
    <property type="project" value="InterPro"/>
</dbReference>
<keyword evidence="5 11" id="KW-0328">Glycosyltransferase</keyword>
<dbReference type="PANTHER" id="PTHR12468:SF2">
    <property type="entry name" value="GPI MANNOSYLTRANSFERASE 2"/>
    <property type="match status" value="1"/>
</dbReference>
<proteinExistence type="inferred from homology"/>
<comment type="pathway">
    <text evidence="2 11">Glycolipid biosynthesis; glycosylphosphatidylinositol-anchor biosynthesis.</text>
</comment>
<comment type="function">
    <text evidence="11">Mannosyltransferase involved in glycosylphosphatidylinositol-anchor biosynthesis.</text>
</comment>
<reference evidence="12" key="1">
    <citation type="journal article" date="2012" name="Tree Genet. Genomes">
        <title>A Candidate Gene for Fire Blight Resistance in Malus . robusta 5 is Coding for a CC-NBS-LRR.</title>
        <authorList>
            <person name="Fahrentrapp J."/>
            <person name="Broggini G.A.L."/>
            <person name="Kellerhals M."/>
            <person name="Peil A."/>
            <person name="Richter K."/>
            <person name="Zini E."/>
            <person name="Gessler C."/>
        </authorList>
    </citation>
    <scope>NUCLEOTIDE SEQUENCE</scope>
</reference>
<evidence type="ECO:0000256" key="6">
    <source>
        <dbReference type="ARBA" id="ARBA00022679"/>
    </source>
</evidence>
<evidence type="ECO:0000313" key="12">
    <source>
        <dbReference type="EMBL" id="CCH50982.1"/>
    </source>
</evidence>
<evidence type="ECO:0000256" key="4">
    <source>
        <dbReference type="ARBA" id="ARBA00022502"/>
    </source>
</evidence>
<accession>I7IG74</accession>
<dbReference type="GO" id="GO:0031501">
    <property type="term" value="C:mannosyltransferase complex"/>
    <property type="evidence" value="ECO:0007669"/>
    <property type="project" value="TreeGrafter"/>
</dbReference>
<comment type="similarity">
    <text evidence="3 11">Belongs to the PIGV family.</text>
</comment>
<evidence type="ECO:0000256" key="1">
    <source>
        <dbReference type="ARBA" id="ARBA00004477"/>
    </source>
</evidence>
<keyword evidence="4 11" id="KW-0337">GPI-anchor biosynthesis</keyword>
<keyword evidence="7 11" id="KW-0812">Transmembrane</keyword>
<evidence type="ECO:0000256" key="8">
    <source>
        <dbReference type="ARBA" id="ARBA00022824"/>
    </source>
</evidence>
<dbReference type="EC" id="2.4.1.-" evidence="11"/>
<feature type="transmembrane region" description="Helical" evidence="11">
    <location>
        <begin position="20"/>
        <end position="41"/>
    </location>
</feature>
<dbReference type="GO" id="GO:0005789">
    <property type="term" value="C:endoplasmic reticulum membrane"/>
    <property type="evidence" value="ECO:0007669"/>
    <property type="project" value="UniProtKB-SubCell"/>
</dbReference>
<protein>
    <recommendedName>
        <fullName evidence="11">GPI mannosyltransferase 2</fullName>
        <ecNumber evidence="11">2.4.1.-</ecNumber>
    </recommendedName>
</protein>
<dbReference type="UniPathway" id="UPA00196"/>
<dbReference type="GO" id="GO:0000009">
    <property type="term" value="F:alpha-1,6-mannosyltransferase activity"/>
    <property type="evidence" value="ECO:0007669"/>
    <property type="project" value="InterPro"/>
</dbReference>
<gene>
    <name evidence="12" type="primary">T2.3</name>
</gene>
<evidence type="ECO:0000256" key="5">
    <source>
        <dbReference type="ARBA" id="ARBA00022676"/>
    </source>
</evidence>
<organism evidence="12">
    <name type="scientific">Malus x robusta</name>
    <dbReference type="NCBI Taxonomy" id="1184610"/>
    <lineage>
        <taxon>Eukaryota</taxon>
        <taxon>Viridiplantae</taxon>
        <taxon>Streptophyta</taxon>
        <taxon>Embryophyta</taxon>
        <taxon>Tracheophyta</taxon>
        <taxon>Spermatophyta</taxon>
        <taxon>Magnoliopsida</taxon>
        <taxon>eudicotyledons</taxon>
        <taxon>Gunneridae</taxon>
        <taxon>Pentapetalae</taxon>
        <taxon>rosids</taxon>
        <taxon>fabids</taxon>
        <taxon>Rosales</taxon>
        <taxon>Rosaceae</taxon>
        <taxon>Amygdaloideae</taxon>
        <taxon>Maleae</taxon>
        <taxon>Malus</taxon>
    </lineage>
</organism>
<dbReference type="GO" id="GO:0006506">
    <property type="term" value="P:GPI anchor biosynthetic process"/>
    <property type="evidence" value="ECO:0007669"/>
    <property type="project" value="UniProtKB-UniPathway"/>
</dbReference>
<evidence type="ECO:0000256" key="3">
    <source>
        <dbReference type="ARBA" id="ARBA00008698"/>
    </source>
</evidence>
<evidence type="ECO:0000256" key="9">
    <source>
        <dbReference type="ARBA" id="ARBA00022989"/>
    </source>
</evidence>
<keyword evidence="9 11" id="KW-1133">Transmembrane helix</keyword>